<comment type="caution">
    <text evidence="7">The sequence shown here is derived from an EMBL/GenBank/DDBJ whole genome shotgun (WGS) entry which is preliminary data.</text>
</comment>
<keyword evidence="3 5" id="KW-0732">Signal</keyword>
<dbReference type="PANTHER" id="PTHR35936">
    <property type="entry name" value="MEMBRANE-BOUND LYTIC MUREIN TRANSGLYCOSYLASE F"/>
    <property type="match status" value="1"/>
</dbReference>
<dbReference type="InterPro" id="IPR001638">
    <property type="entry name" value="Solute-binding_3/MltF_N"/>
</dbReference>
<evidence type="ECO:0000259" key="6">
    <source>
        <dbReference type="SMART" id="SM00062"/>
    </source>
</evidence>
<evidence type="ECO:0000313" key="8">
    <source>
        <dbReference type="Proteomes" id="UP000192872"/>
    </source>
</evidence>
<dbReference type="SUPFAM" id="SSF53850">
    <property type="entry name" value="Periplasmic binding protein-like II"/>
    <property type="match status" value="1"/>
</dbReference>
<evidence type="ECO:0000256" key="4">
    <source>
        <dbReference type="RuleBase" id="RU003744"/>
    </source>
</evidence>
<dbReference type="Gene3D" id="3.40.190.10">
    <property type="entry name" value="Periplasmic binding protein-like II"/>
    <property type="match status" value="2"/>
</dbReference>
<dbReference type="EMBL" id="LWDL01000018">
    <property type="protein sequence ID" value="OQW51655.1"/>
    <property type="molecule type" value="Genomic_DNA"/>
</dbReference>
<dbReference type="PANTHER" id="PTHR35936:SF19">
    <property type="entry name" value="AMINO-ACID-BINDING PROTEIN YXEM-RELATED"/>
    <property type="match status" value="1"/>
</dbReference>
<dbReference type="SMART" id="SM00062">
    <property type="entry name" value="PBPb"/>
    <property type="match status" value="1"/>
</dbReference>
<feature type="chain" id="PRO_5010863092" evidence="5">
    <location>
        <begin position="22"/>
        <end position="284"/>
    </location>
</feature>
<dbReference type="InterPro" id="IPR018313">
    <property type="entry name" value="SBP_3_CS"/>
</dbReference>
<feature type="signal peptide" evidence="5">
    <location>
        <begin position="1"/>
        <end position="21"/>
    </location>
</feature>
<gene>
    <name evidence="7" type="ORF">A4S15_10535</name>
</gene>
<dbReference type="RefSeq" id="WP_376801986.1">
    <property type="nucleotide sequence ID" value="NZ_DBNB01000034.1"/>
</dbReference>
<protein>
    <submittedName>
        <fullName evidence="7">ABC transporter substrate-binding protein</fullName>
    </submittedName>
</protein>
<comment type="subcellular location">
    <subcellularLocation>
        <location evidence="1">Cell envelope</location>
    </subcellularLocation>
</comment>
<organism evidence="7 8">
    <name type="scientific">Candidatus Raskinella chloraquaticus</name>
    <dbReference type="NCBI Taxonomy" id="1951219"/>
    <lineage>
        <taxon>Bacteria</taxon>
        <taxon>Pseudomonadati</taxon>
        <taxon>Pseudomonadota</taxon>
        <taxon>Alphaproteobacteria</taxon>
        <taxon>Hyphomicrobiales</taxon>
        <taxon>Phreatobacteraceae</taxon>
        <taxon>Candidatus Raskinella</taxon>
    </lineage>
</organism>
<reference evidence="7 8" key="1">
    <citation type="journal article" date="2017" name="Water Res.">
        <title>Comammox in drinking water systems.</title>
        <authorList>
            <person name="Wang Y."/>
            <person name="Ma L."/>
            <person name="Mao Y."/>
            <person name="Jiang X."/>
            <person name="Xia Y."/>
            <person name="Yu K."/>
            <person name="Li B."/>
            <person name="Zhang T."/>
        </authorList>
    </citation>
    <scope>NUCLEOTIDE SEQUENCE [LARGE SCALE GENOMIC DNA]</scope>
    <source>
        <strain evidence="7">SG_bin8</strain>
    </source>
</reference>
<evidence type="ECO:0000256" key="3">
    <source>
        <dbReference type="ARBA" id="ARBA00022729"/>
    </source>
</evidence>
<evidence type="ECO:0000256" key="2">
    <source>
        <dbReference type="ARBA" id="ARBA00010333"/>
    </source>
</evidence>
<name>A0A1W9HW28_9HYPH</name>
<dbReference type="STRING" id="1827387.A4S15_10535"/>
<proteinExistence type="inferred from homology"/>
<feature type="domain" description="Solute-binding protein family 3/N-terminal" evidence="6">
    <location>
        <begin position="30"/>
        <end position="279"/>
    </location>
</feature>
<accession>A0A1W9HW28</accession>
<sequence>MNMLKPLTLAALGLVATYTVAFTQGKTWTKVTIATEGAYAPWNFTEAGGKLAGFEIDLGNELCKRMKVECNIIAQDWDGIIPALQAGKYDAIMAGMNITEKRLETINFSRVYGTGGQVFGVARGGPLAALPGLGARLNLTTSEADALKAMEEMKKLLKGKTVGVQVSTINSQFLDKYFKDAVTIKEYKTTEEHDLDLANGRLDAIFVSILALNATIEKPDFKNLQVAGPSFGGGLLGSGVGVGLRKADPELKAMFDKAIGDMIADGSLKALAVKWFKLDISPQS</sequence>
<dbReference type="Pfam" id="PF00497">
    <property type="entry name" value="SBP_bac_3"/>
    <property type="match status" value="1"/>
</dbReference>
<comment type="similarity">
    <text evidence="2 4">Belongs to the bacterial solute-binding protein 3 family.</text>
</comment>
<evidence type="ECO:0000256" key="1">
    <source>
        <dbReference type="ARBA" id="ARBA00004196"/>
    </source>
</evidence>
<evidence type="ECO:0000313" key="7">
    <source>
        <dbReference type="EMBL" id="OQW51655.1"/>
    </source>
</evidence>
<dbReference type="GO" id="GO:0030313">
    <property type="term" value="C:cell envelope"/>
    <property type="evidence" value="ECO:0007669"/>
    <property type="project" value="UniProtKB-SubCell"/>
</dbReference>
<evidence type="ECO:0000256" key="5">
    <source>
        <dbReference type="SAM" id="SignalP"/>
    </source>
</evidence>
<dbReference type="AlphaFoldDB" id="A0A1W9HW28"/>
<dbReference type="Proteomes" id="UP000192872">
    <property type="component" value="Unassembled WGS sequence"/>
</dbReference>
<dbReference type="PROSITE" id="PS01039">
    <property type="entry name" value="SBP_BACTERIAL_3"/>
    <property type="match status" value="1"/>
</dbReference>